<dbReference type="GO" id="GO:0046872">
    <property type="term" value="F:metal ion binding"/>
    <property type="evidence" value="ECO:0007669"/>
    <property type="project" value="UniProtKB-KW"/>
</dbReference>
<organism evidence="4 5">
    <name type="scientific">Stylophora pistillata</name>
    <name type="common">Smooth cauliflower coral</name>
    <dbReference type="NCBI Taxonomy" id="50429"/>
    <lineage>
        <taxon>Eukaryota</taxon>
        <taxon>Metazoa</taxon>
        <taxon>Cnidaria</taxon>
        <taxon>Anthozoa</taxon>
        <taxon>Hexacorallia</taxon>
        <taxon>Scleractinia</taxon>
        <taxon>Astrocoeniina</taxon>
        <taxon>Pocilloporidae</taxon>
        <taxon>Stylophora</taxon>
    </lineage>
</organism>
<comment type="cofactor">
    <cofactor evidence="1">
        <name>a divalent metal cation</name>
        <dbReference type="ChEBI" id="CHEBI:60240"/>
    </cofactor>
</comment>
<dbReference type="Proteomes" id="UP000225706">
    <property type="component" value="Unassembled WGS sequence"/>
</dbReference>
<evidence type="ECO:0000313" key="4">
    <source>
        <dbReference type="EMBL" id="PFX19520.1"/>
    </source>
</evidence>
<evidence type="ECO:0000313" key="5">
    <source>
        <dbReference type="Proteomes" id="UP000225706"/>
    </source>
</evidence>
<evidence type="ECO:0000256" key="1">
    <source>
        <dbReference type="ARBA" id="ARBA00001968"/>
    </source>
</evidence>
<feature type="domain" description="DDE Tnp4" evidence="3">
    <location>
        <begin position="167"/>
        <end position="238"/>
    </location>
</feature>
<evidence type="ECO:0000259" key="3">
    <source>
        <dbReference type="Pfam" id="PF13359"/>
    </source>
</evidence>
<protein>
    <recommendedName>
        <fullName evidence="3">DDE Tnp4 domain-containing protein</fullName>
    </recommendedName>
</protein>
<keyword evidence="5" id="KW-1185">Reference proteome</keyword>
<sequence>MTKVRRRGRRLVALGAFVVMTMVHRIEKSNRKRRKCWVKAWKRREAPGLATNLVKELSETDIYVFHNFFRMDTILFDELYEKVRPVIEKKNTNTRDAISAHERLSVTLRFLASAVLMEILYIASQSPLQLFKKSSPKFISLDFGSPGSQSEGGTFKDGKLKDTCEDAFALDVILMKPFPHRSAMGDEKIFNYRLSRARRIVENAFGLLCAKFRVLLKTLELDVSNAMQVVRACLALHNFLLTRKDQFYSPSGFLDTEDDPGNVIPGKWRDNIYGDVCTLRPDPSTRPSTARARDVHDNLKEYFFGEGAVHFQWAMTD</sequence>
<dbReference type="AlphaFoldDB" id="A0A2B4RSJ9"/>
<evidence type="ECO:0000256" key="2">
    <source>
        <dbReference type="ARBA" id="ARBA00022723"/>
    </source>
</evidence>
<dbReference type="Pfam" id="PF13359">
    <property type="entry name" value="DDE_Tnp_4"/>
    <property type="match status" value="1"/>
</dbReference>
<reference evidence="5" key="1">
    <citation type="journal article" date="2017" name="bioRxiv">
        <title>Comparative analysis of the genomes of Stylophora pistillata and Acropora digitifera provides evidence for extensive differences between species of corals.</title>
        <authorList>
            <person name="Voolstra C.R."/>
            <person name="Li Y."/>
            <person name="Liew Y.J."/>
            <person name="Baumgarten S."/>
            <person name="Zoccola D."/>
            <person name="Flot J.-F."/>
            <person name="Tambutte S."/>
            <person name="Allemand D."/>
            <person name="Aranda M."/>
        </authorList>
    </citation>
    <scope>NUCLEOTIDE SEQUENCE [LARGE SCALE GENOMIC DNA]</scope>
</reference>
<name>A0A2B4RSJ9_STYPI</name>
<dbReference type="OrthoDB" id="5987879at2759"/>
<comment type="caution">
    <text evidence="4">The sequence shown here is derived from an EMBL/GenBank/DDBJ whole genome shotgun (WGS) entry which is preliminary data.</text>
</comment>
<accession>A0A2B4RSJ9</accession>
<proteinExistence type="predicted"/>
<keyword evidence="2" id="KW-0479">Metal-binding</keyword>
<dbReference type="EMBL" id="LSMT01000357">
    <property type="protein sequence ID" value="PFX19520.1"/>
    <property type="molecule type" value="Genomic_DNA"/>
</dbReference>
<dbReference type="InterPro" id="IPR027806">
    <property type="entry name" value="HARBI1_dom"/>
</dbReference>
<gene>
    <name evidence="4" type="ORF">AWC38_SpisGene16068</name>
</gene>